<keyword evidence="4" id="KW-1185">Reference proteome</keyword>
<feature type="coiled-coil region" evidence="1">
    <location>
        <begin position="320"/>
        <end position="354"/>
    </location>
</feature>
<dbReference type="PANTHER" id="PTHR33476:SF7">
    <property type="entry name" value="EMB|CAB62613.1"/>
    <property type="match status" value="1"/>
</dbReference>
<dbReference type="InterPro" id="IPR040348">
    <property type="entry name" value="POLAR-like"/>
</dbReference>
<feature type="region of interest" description="Disordered" evidence="2">
    <location>
        <begin position="519"/>
        <end position="545"/>
    </location>
</feature>
<gene>
    <name evidence="3" type="ORF">SAY87_003071</name>
</gene>
<dbReference type="AlphaFoldDB" id="A0AAN7QKT1"/>
<proteinExistence type="predicted"/>
<name>A0AAN7QKT1_9MYRT</name>
<evidence type="ECO:0000256" key="1">
    <source>
        <dbReference type="SAM" id="Coils"/>
    </source>
</evidence>
<sequence length="647" mass="72552">MDFWVFVAAAGAGCLAKHLQRSSINNYGLSKLSYGISSSGDQELHDYPNCSVAQGKKLEKDASPYRENTSHEEIYDMPLSNCLSAADWASSSRLDDQESATDLQECHDASFEAGVPPVFSSKQPEIEDCNRMSLASNDLDNTEVSSAMPLGGETATFHGYPKHRHVLRSRYLHRQCPKPQSSLESCFMAQLYNHNAEMGNFSLSHFMPPTSPGFRPLLVTNGSSIISRFTDPSLEKSRTKAKKSRQIVSEEGRVVLGVPPLPNCGSSKVNKHMHNRTVKEKSIDSSSRIITEKKIHPRNGTPGGTKLLCIGISLGIIFSILANKKEVDKLKELLKQTENLVQDLQDELELTDSLTVKELASENYESLDVHNNYLLGTACSIFSTEHSMENPIKSDGKDARIERACMNPDSMTRIEAELEAELERLEMDIGVSNLDRRLSDAELDPVFDKDFAQGEFIAERDYRLKDENQKRYSSSSSTIHSVNYAVSPWELSLRLHELIQRRLEDRIEELELALQNSQRKVQLLEPSTSQRQSRSPMIKDHAPSPEPLVMNLSGEALTAYNEACEELVKFEPEEDQSPSSLYDLECSGTGQGRVQEIYNMYLTGYESSDTEADDENERLLIKQIIERTKKDSSVIMNALLSIPKDHE</sequence>
<comment type="caution">
    <text evidence="3">The sequence shown here is derived from an EMBL/GenBank/DDBJ whole genome shotgun (WGS) entry which is preliminary data.</text>
</comment>
<feature type="compositionally biased region" description="Polar residues" evidence="2">
    <location>
        <begin position="519"/>
        <end position="535"/>
    </location>
</feature>
<evidence type="ECO:0000313" key="4">
    <source>
        <dbReference type="Proteomes" id="UP001345219"/>
    </source>
</evidence>
<accession>A0AAN7QKT1</accession>
<evidence type="ECO:0000313" key="3">
    <source>
        <dbReference type="EMBL" id="KAK4767930.1"/>
    </source>
</evidence>
<dbReference type="PANTHER" id="PTHR33476">
    <property type="entry name" value="EMB|CAB62613.1"/>
    <property type="match status" value="1"/>
</dbReference>
<dbReference type="EMBL" id="JAXIOK010000006">
    <property type="protein sequence ID" value="KAK4767930.1"/>
    <property type="molecule type" value="Genomic_DNA"/>
</dbReference>
<protein>
    <submittedName>
        <fullName evidence="3">Uncharacterized protein</fullName>
    </submittedName>
</protein>
<organism evidence="3 4">
    <name type="scientific">Trapa incisa</name>
    <dbReference type="NCBI Taxonomy" id="236973"/>
    <lineage>
        <taxon>Eukaryota</taxon>
        <taxon>Viridiplantae</taxon>
        <taxon>Streptophyta</taxon>
        <taxon>Embryophyta</taxon>
        <taxon>Tracheophyta</taxon>
        <taxon>Spermatophyta</taxon>
        <taxon>Magnoliopsida</taxon>
        <taxon>eudicotyledons</taxon>
        <taxon>Gunneridae</taxon>
        <taxon>Pentapetalae</taxon>
        <taxon>rosids</taxon>
        <taxon>malvids</taxon>
        <taxon>Myrtales</taxon>
        <taxon>Lythraceae</taxon>
        <taxon>Trapa</taxon>
    </lineage>
</organism>
<reference evidence="3 4" key="1">
    <citation type="journal article" date="2023" name="Hortic Res">
        <title>Pangenome of water caltrop reveals structural variations and asymmetric subgenome divergence after allopolyploidization.</title>
        <authorList>
            <person name="Zhang X."/>
            <person name="Chen Y."/>
            <person name="Wang L."/>
            <person name="Yuan Y."/>
            <person name="Fang M."/>
            <person name="Shi L."/>
            <person name="Lu R."/>
            <person name="Comes H.P."/>
            <person name="Ma Y."/>
            <person name="Chen Y."/>
            <person name="Huang G."/>
            <person name="Zhou Y."/>
            <person name="Zheng Z."/>
            <person name="Qiu Y."/>
        </authorList>
    </citation>
    <scope>NUCLEOTIDE SEQUENCE [LARGE SCALE GENOMIC DNA]</scope>
    <source>
        <tissue evidence="3">Roots</tissue>
    </source>
</reference>
<keyword evidence="1" id="KW-0175">Coiled coil</keyword>
<evidence type="ECO:0000256" key="2">
    <source>
        <dbReference type="SAM" id="MobiDB-lite"/>
    </source>
</evidence>
<dbReference type="GO" id="GO:0008356">
    <property type="term" value="P:asymmetric cell division"/>
    <property type="evidence" value="ECO:0007669"/>
    <property type="project" value="InterPro"/>
</dbReference>
<dbReference type="Proteomes" id="UP001345219">
    <property type="component" value="Chromosome 3"/>
</dbReference>